<accession>A0A1T4VZP0</accession>
<reference evidence="12" key="1">
    <citation type="submission" date="2017-02" db="EMBL/GenBank/DDBJ databases">
        <authorList>
            <person name="Varghese N."/>
            <person name="Submissions S."/>
        </authorList>
    </citation>
    <scope>NUCLEOTIDE SEQUENCE [LARGE SCALE GENOMIC DNA]</scope>
    <source>
        <strain evidence="12">DSM 22720</strain>
    </source>
</reference>
<dbReference type="UniPathway" id="UPA00666"/>
<feature type="transmembrane region" description="Helical" evidence="9">
    <location>
        <begin position="29"/>
        <end position="47"/>
    </location>
</feature>
<comment type="subcellular location">
    <subcellularLocation>
        <location evidence="1 9">Cell membrane</location>
        <topology evidence="1 9">Multi-pass membrane protein</topology>
    </subcellularLocation>
</comment>
<dbReference type="PANTHER" id="PTHR38686">
    <property type="entry name" value="APOLIPOPROTEIN N-ACYLTRANSFERASE"/>
    <property type="match status" value="1"/>
</dbReference>
<dbReference type="SUPFAM" id="SSF56317">
    <property type="entry name" value="Carbon-nitrogen hydrolase"/>
    <property type="match status" value="1"/>
</dbReference>
<dbReference type="Pfam" id="PF00795">
    <property type="entry name" value="CN_hydrolase"/>
    <property type="match status" value="1"/>
</dbReference>
<feature type="transmembrane region" description="Helical" evidence="9">
    <location>
        <begin position="187"/>
        <end position="203"/>
    </location>
</feature>
<feature type="transmembrane region" description="Helical" evidence="9">
    <location>
        <begin position="54"/>
        <end position="75"/>
    </location>
</feature>
<dbReference type="InterPro" id="IPR003010">
    <property type="entry name" value="C-N_Hydrolase"/>
</dbReference>
<dbReference type="PANTHER" id="PTHR38686:SF1">
    <property type="entry name" value="APOLIPOPROTEIN N-ACYLTRANSFERASE"/>
    <property type="match status" value="1"/>
</dbReference>
<keyword evidence="3 9" id="KW-1003">Cell membrane</keyword>
<evidence type="ECO:0000256" key="1">
    <source>
        <dbReference type="ARBA" id="ARBA00004651"/>
    </source>
</evidence>
<dbReference type="EMBL" id="FUXU01000129">
    <property type="protein sequence ID" value="SKA70480.1"/>
    <property type="molecule type" value="Genomic_DNA"/>
</dbReference>
<feature type="transmembrane region" description="Helical" evidence="9">
    <location>
        <begin position="7"/>
        <end position="23"/>
    </location>
</feature>
<keyword evidence="4 9" id="KW-0808">Transferase</keyword>
<evidence type="ECO:0000256" key="5">
    <source>
        <dbReference type="ARBA" id="ARBA00022692"/>
    </source>
</evidence>
<keyword evidence="5 9" id="KW-0812">Transmembrane</keyword>
<keyword evidence="8 9" id="KW-0012">Acyltransferase</keyword>
<evidence type="ECO:0000256" key="6">
    <source>
        <dbReference type="ARBA" id="ARBA00022989"/>
    </source>
</evidence>
<evidence type="ECO:0000259" key="10">
    <source>
        <dbReference type="PROSITE" id="PS50263"/>
    </source>
</evidence>
<sequence length="513" mass="58702">MNFDKNNIIFSSSLIFFTIPLWWDDHFSWVFNIIGLAIFLSGSEYFLRNKLFKNYSVFSVSFFVVWVLLSTYYLFETLYINTDIGLPLSVFLVGIANVLMLLPYIFMVIVSYHLRKYSTYIRLTAAFSAWMTIDLLTQNYNYSLSTLKLNYFHIDSPFSVYFPIGGGLLVSAIVLFTAMLLANFNRYTISVLVMVIFITLLANDRNYTEYQKKDPLKVSVVQTGENLNSIKTRDIEFPNNILSLLNQVPLDTDLVVLPEVLSNQIIYNFPKSFFIRLREWSMERDSYLIFGAFNNSDNETGIPVVSAFYVTPEELRTFSDDEPLWRLSNYYYGKQALIPFAETSPGILKHFYNTFDNSSLSKSYFKHTVWDVKGYLVSPSICYDFYFPNVVNKNGIESNLLLNIGSQTWLAGTQGPGVLHNFSRVRALENASPVLRVDTFGISELIDEKGRVIFQLPEGKSMVRSFELQYATGATPYARYSDYPLIALLIANAIGVLFYSSVKGSVAKLVEGR</sequence>
<dbReference type="InterPro" id="IPR004563">
    <property type="entry name" value="Apolipo_AcylTrfase"/>
</dbReference>
<evidence type="ECO:0000313" key="12">
    <source>
        <dbReference type="Proteomes" id="UP000190162"/>
    </source>
</evidence>
<proteinExistence type="inferred from homology"/>
<dbReference type="HAMAP" id="MF_01148">
    <property type="entry name" value="Lnt"/>
    <property type="match status" value="1"/>
</dbReference>
<comment type="catalytic activity">
    <reaction evidence="9">
        <text>N-terminal S-1,2-diacyl-sn-glyceryl-L-cysteinyl-[lipoprotein] + a glycerophospholipid = N-acyl-S-1,2-diacyl-sn-glyceryl-L-cysteinyl-[lipoprotein] + a 2-acyl-sn-glycero-3-phospholipid + H(+)</text>
        <dbReference type="Rhea" id="RHEA:48228"/>
        <dbReference type="Rhea" id="RHEA-COMP:14681"/>
        <dbReference type="Rhea" id="RHEA-COMP:14684"/>
        <dbReference type="ChEBI" id="CHEBI:15378"/>
        <dbReference type="ChEBI" id="CHEBI:136912"/>
        <dbReference type="ChEBI" id="CHEBI:140656"/>
        <dbReference type="ChEBI" id="CHEBI:140657"/>
        <dbReference type="ChEBI" id="CHEBI:140660"/>
        <dbReference type="EC" id="2.3.1.269"/>
    </reaction>
</comment>
<name>A0A1T4VZP0_9GAMM</name>
<keyword evidence="12" id="KW-1185">Reference proteome</keyword>
<comment type="similarity">
    <text evidence="2 9">Belongs to the CN hydrolase family. Apolipoprotein N-acyltransferase subfamily.</text>
</comment>
<comment type="function">
    <text evidence="9">Catalyzes the phospholipid dependent N-acylation of the N-terminal cysteine of apolipoprotein, the last step in lipoprotein maturation.</text>
</comment>
<evidence type="ECO:0000256" key="7">
    <source>
        <dbReference type="ARBA" id="ARBA00023136"/>
    </source>
</evidence>
<keyword evidence="6 9" id="KW-1133">Transmembrane helix</keyword>
<dbReference type="GO" id="GO:0042158">
    <property type="term" value="P:lipoprotein biosynthetic process"/>
    <property type="evidence" value="ECO:0007669"/>
    <property type="project" value="UniProtKB-UniRule"/>
</dbReference>
<feature type="domain" description="CN hydrolase" evidence="10">
    <location>
        <begin position="216"/>
        <end position="470"/>
    </location>
</feature>
<dbReference type="EC" id="2.3.1.269" evidence="9"/>
<evidence type="ECO:0000256" key="3">
    <source>
        <dbReference type="ARBA" id="ARBA00022475"/>
    </source>
</evidence>
<evidence type="ECO:0000256" key="2">
    <source>
        <dbReference type="ARBA" id="ARBA00010065"/>
    </source>
</evidence>
<feature type="transmembrane region" description="Helical" evidence="9">
    <location>
        <begin position="158"/>
        <end position="181"/>
    </location>
</feature>
<evidence type="ECO:0000313" key="11">
    <source>
        <dbReference type="EMBL" id="SKA70480.1"/>
    </source>
</evidence>
<dbReference type="OrthoDB" id="9811121at2"/>
<dbReference type="GO" id="GO:0016410">
    <property type="term" value="F:N-acyltransferase activity"/>
    <property type="evidence" value="ECO:0007669"/>
    <property type="project" value="UniProtKB-UniRule"/>
</dbReference>
<protein>
    <recommendedName>
        <fullName evidence="9">Apolipoprotein N-acyltransferase</fullName>
        <shortName evidence="9">ALP N-acyltransferase</shortName>
        <ecNumber evidence="9">2.3.1.269</ecNumber>
    </recommendedName>
</protein>
<feature type="transmembrane region" description="Helical" evidence="9">
    <location>
        <begin position="87"/>
        <end position="112"/>
    </location>
</feature>
<dbReference type="GO" id="GO:0005886">
    <property type="term" value="C:plasma membrane"/>
    <property type="evidence" value="ECO:0007669"/>
    <property type="project" value="UniProtKB-SubCell"/>
</dbReference>
<evidence type="ECO:0000256" key="4">
    <source>
        <dbReference type="ARBA" id="ARBA00022679"/>
    </source>
</evidence>
<evidence type="ECO:0000256" key="8">
    <source>
        <dbReference type="ARBA" id="ARBA00023315"/>
    </source>
</evidence>
<gene>
    <name evidence="9" type="primary">lnt</name>
    <name evidence="11" type="ORF">SAMN02745132_04575</name>
</gene>
<dbReference type="InterPro" id="IPR036526">
    <property type="entry name" value="C-N_Hydrolase_sf"/>
</dbReference>
<dbReference type="Gene3D" id="3.60.110.10">
    <property type="entry name" value="Carbon-nitrogen hydrolase"/>
    <property type="match status" value="1"/>
</dbReference>
<dbReference type="AlphaFoldDB" id="A0A1T4VZP0"/>
<dbReference type="PROSITE" id="PS50263">
    <property type="entry name" value="CN_HYDROLASE"/>
    <property type="match status" value="1"/>
</dbReference>
<organism evidence="11 12">
    <name type="scientific">Enterovibrio nigricans DSM 22720</name>
    <dbReference type="NCBI Taxonomy" id="1121868"/>
    <lineage>
        <taxon>Bacteria</taxon>
        <taxon>Pseudomonadati</taxon>
        <taxon>Pseudomonadota</taxon>
        <taxon>Gammaproteobacteria</taxon>
        <taxon>Vibrionales</taxon>
        <taxon>Vibrionaceae</taxon>
        <taxon>Enterovibrio</taxon>
    </lineage>
</organism>
<dbReference type="NCBIfam" id="TIGR00546">
    <property type="entry name" value="lnt"/>
    <property type="match status" value="1"/>
</dbReference>
<comment type="pathway">
    <text evidence="9">Protein modification; lipoprotein biosynthesis (N-acyl transfer).</text>
</comment>
<dbReference type="Proteomes" id="UP000190162">
    <property type="component" value="Unassembled WGS sequence"/>
</dbReference>
<feature type="transmembrane region" description="Helical" evidence="9">
    <location>
        <begin position="483"/>
        <end position="502"/>
    </location>
</feature>
<dbReference type="RefSeq" id="WP_078754598.1">
    <property type="nucleotide sequence ID" value="NZ_FUXU01000129.1"/>
</dbReference>
<keyword evidence="11" id="KW-0449">Lipoprotein</keyword>
<keyword evidence="7 9" id="KW-0472">Membrane</keyword>
<evidence type="ECO:0000256" key="9">
    <source>
        <dbReference type="HAMAP-Rule" id="MF_01148"/>
    </source>
</evidence>